<evidence type="ECO:0000256" key="1">
    <source>
        <dbReference type="ARBA" id="ARBA00004141"/>
    </source>
</evidence>
<evidence type="ECO:0008006" key="9">
    <source>
        <dbReference type="Google" id="ProtNLM"/>
    </source>
</evidence>
<comment type="caution">
    <text evidence="7">The sequence shown here is derived from an EMBL/GenBank/DDBJ whole genome shotgun (WGS) entry which is preliminary data.</text>
</comment>
<evidence type="ECO:0000256" key="3">
    <source>
        <dbReference type="ARBA" id="ARBA00022692"/>
    </source>
</evidence>
<keyword evidence="4 6" id="KW-1133">Transmembrane helix</keyword>
<evidence type="ECO:0000256" key="4">
    <source>
        <dbReference type="ARBA" id="ARBA00022989"/>
    </source>
</evidence>
<accession>A0A918KRP9</accession>
<keyword evidence="8" id="KW-1185">Reference proteome</keyword>
<dbReference type="Proteomes" id="UP000626148">
    <property type="component" value="Unassembled WGS sequence"/>
</dbReference>
<dbReference type="GO" id="GO:0016787">
    <property type="term" value="F:hydrolase activity"/>
    <property type="evidence" value="ECO:0007669"/>
    <property type="project" value="TreeGrafter"/>
</dbReference>
<comment type="subcellular location">
    <subcellularLocation>
        <location evidence="1">Membrane</location>
        <topology evidence="1">Multi-pass membrane protein</topology>
    </subcellularLocation>
</comment>
<evidence type="ECO:0000313" key="8">
    <source>
        <dbReference type="Proteomes" id="UP000626148"/>
    </source>
</evidence>
<dbReference type="Pfam" id="PF07947">
    <property type="entry name" value="YhhN"/>
    <property type="match status" value="1"/>
</dbReference>
<protein>
    <recommendedName>
        <fullName evidence="9">Lysoplasmalogenase</fullName>
    </recommendedName>
</protein>
<dbReference type="PANTHER" id="PTHR31885:SF6">
    <property type="entry name" value="GH04784P"/>
    <property type="match status" value="1"/>
</dbReference>
<dbReference type="InterPro" id="IPR012506">
    <property type="entry name" value="TMEM86B-like"/>
</dbReference>
<keyword evidence="5 6" id="KW-0472">Membrane</keyword>
<evidence type="ECO:0000256" key="2">
    <source>
        <dbReference type="ARBA" id="ARBA00007375"/>
    </source>
</evidence>
<dbReference type="PANTHER" id="PTHR31885">
    <property type="entry name" value="GH04784P"/>
    <property type="match status" value="1"/>
</dbReference>
<feature type="transmembrane region" description="Helical" evidence="6">
    <location>
        <begin position="127"/>
        <end position="147"/>
    </location>
</feature>
<gene>
    <name evidence="7" type="ORF">GCM10007392_43010</name>
</gene>
<feature type="transmembrane region" description="Helical" evidence="6">
    <location>
        <begin position="7"/>
        <end position="25"/>
    </location>
</feature>
<comment type="similarity">
    <text evidence="2">Belongs to the TMEM86 family.</text>
</comment>
<reference evidence="7" key="2">
    <citation type="submission" date="2020-09" db="EMBL/GenBank/DDBJ databases">
        <authorList>
            <person name="Sun Q."/>
            <person name="Kim S."/>
        </authorList>
    </citation>
    <scope>NUCLEOTIDE SEQUENCE</scope>
    <source>
        <strain evidence="7">KCTC 22169</strain>
    </source>
</reference>
<sequence length="207" mass="22795">MTRPQTAVYWALAALYLIVQGFSPFPMEWAVKVAPIWWLAGCVIVQPDVPRRQVLIAAVLFGSVGDILLALGGFIGGLGAFLVAQLLYATLFSRQFKWRPERLSWAFFLALWAAAVLLWVWTSLGAFKAPVLAYLVAISLMGLAAIFSRFPLWPGVIGAGTFILSDSLIAIGRFIEPLPAQDLAVMLSYYGAQWMIVRALMTRNVDS</sequence>
<organism evidence="7 8">
    <name type="scientific">Saccharospirillum salsuginis</name>
    <dbReference type="NCBI Taxonomy" id="418750"/>
    <lineage>
        <taxon>Bacteria</taxon>
        <taxon>Pseudomonadati</taxon>
        <taxon>Pseudomonadota</taxon>
        <taxon>Gammaproteobacteria</taxon>
        <taxon>Oceanospirillales</taxon>
        <taxon>Saccharospirillaceae</taxon>
        <taxon>Saccharospirillum</taxon>
    </lineage>
</organism>
<dbReference type="AlphaFoldDB" id="A0A918KRP9"/>
<evidence type="ECO:0000256" key="5">
    <source>
        <dbReference type="ARBA" id="ARBA00023136"/>
    </source>
</evidence>
<proteinExistence type="inferred from homology"/>
<evidence type="ECO:0000313" key="7">
    <source>
        <dbReference type="EMBL" id="GGX70932.1"/>
    </source>
</evidence>
<evidence type="ECO:0000256" key="6">
    <source>
        <dbReference type="SAM" id="Phobius"/>
    </source>
</evidence>
<dbReference type="RefSeq" id="WP_189612667.1">
    <property type="nucleotide sequence ID" value="NZ_BMXR01000014.1"/>
</dbReference>
<feature type="transmembrane region" description="Helical" evidence="6">
    <location>
        <begin position="103"/>
        <end position="121"/>
    </location>
</feature>
<keyword evidence="3 6" id="KW-0812">Transmembrane</keyword>
<reference evidence="7" key="1">
    <citation type="journal article" date="2014" name="Int. J. Syst. Evol. Microbiol.">
        <title>Complete genome sequence of Corynebacterium casei LMG S-19264T (=DSM 44701T), isolated from a smear-ripened cheese.</title>
        <authorList>
            <consortium name="US DOE Joint Genome Institute (JGI-PGF)"/>
            <person name="Walter F."/>
            <person name="Albersmeier A."/>
            <person name="Kalinowski J."/>
            <person name="Ruckert C."/>
        </authorList>
    </citation>
    <scope>NUCLEOTIDE SEQUENCE</scope>
    <source>
        <strain evidence="7">KCTC 22169</strain>
    </source>
</reference>
<dbReference type="GO" id="GO:0016020">
    <property type="term" value="C:membrane"/>
    <property type="evidence" value="ECO:0007669"/>
    <property type="project" value="UniProtKB-SubCell"/>
</dbReference>
<name>A0A918KRP9_9GAMM</name>
<feature type="transmembrane region" description="Helical" evidence="6">
    <location>
        <begin position="67"/>
        <end position="91"/>
    </location>
</feature>
<dbReference type="EMBL" id="BMXR01000014">
    <property type="protein sequence ID" value="GGX70932.1"/>
    <property type="molecule type" value="Genomic_DNA"/>
</dbReference>